<evidence type="ECO:0000313" key="2">
    <source>
        <dbReference type="Proteomes" id="UP001596504"/>
    </source>
</evidence>
<dbReference type="RefSeq" id="WP_380667672.1">
    <property type="nucleotide sequence ID" value="NZ_JBHTCJ010000005.1"/>
</dbReference>
<gene>
    <name evidence="1" type="ORF">ACFQRI_11915</name>
</gene>
<evidence type="ECO:0008006" key="3">
    <source>
        <dbReference type="Google" id="ProtNLM"/>
    </source>
</evidence>
<dbReference type="EMBL" id="JBHTCJ010000005">
    <property type="protein sequence ID" value="MFC7342115.1"/>
    <property type="molecule type" value="Genomic_DNA"/>
</dbReference>
<comment type="caution">
    <text evidence="1">The sequence shown here is derived from an EMBL/GenBank/DDBJ whole genome shotgun (WGS) entry which is preliminary data.</text>
</comment>
<protein>
    <recommendedName>
        <fullName evidence="3">Transcriptional regulator</fullName>
    </recommendedName>
</protein>
<organism evidence="1 2">
    <name type="scientific">Saccharopolyspora griseoalba</name>
    <dbReference type="NCBI Taxonomy" id="1431848"/>
    <lineage>
        <taxon>Bacteria</taxon>
        <taxon>Bacillati</taxon>
        <taxon>Actinomycetota</taxon>
        <taxon>Actinomycetes</taxon>
        <taxon>Pseudonocardiales</taxon>
        <taxon>Pseudonocardiaceae</taxon>
        <taxon>Saccharopolyspora</taxon>
    </lineage>
</organism>
<proteinExistence type="predicted"/>
<keyword evidence="2" id="KW-1185">Reference proteome</keyword>
<sequence>MPGAEGGLITMAATCSRWCGQHAEDPACRSCRLAPLDEGESGEVKLRQALTAVLYELKFYEKEVDASTDLPFSFRLHEARTELHEVITTMRSWAAGHLNELDERKYQ</sequence>
<reference evidence="2" key="1">
    <citation type="journal article" date="2019" name="Int. J. Syst. Evol. Microbiol.">
        <title>The Global Catalogue of Microorganisms (GCM) 10K type strain sequencing project: providing services to taxonomists for standard genome sequencing and annotation.</title>
        <authorList>
            <consortium name="The Broad Institute Genomics Platform"/>
            <consortium name="The Broad Institute Genome Sequencing Center for Infectious Disease"/>
            <person name="Wu L."/>
            <person name="Ma J."/>
        </authorList>
    </citation>
    <scope>NUCLEOTIDE SEQUENCE [LARGE SCALE GENOMIC DNA]</scope>
    <source>
        <strain evidence="2">WLHS5</strain>
    </source>
</reference>
<dbReference type="Proteomes" id="UP001596504">
    <property type="component" value="Unassembled WGS sequence"/>
</dbReference>
<evidence type="ECO:0000313" key="1">
    <source>
        <dbReference type="EMBL" id="MFC7342115.1"/>
    </source>
</evidence>
<accession>A0ABW2LKH9</accession>
<name>A0ABW2LKH9_9PSEU</name>